<protein>
    <recommendedName>
        <fullName evidence="2">DUF418 domain-containing protein</fullName>
    </recommendedName>
</protein>
<feature type="transmembrane region" description="Helical" evidence="1">
    <location>
        <begin position="245"/>
        <end position="267"/>
    </location>
</feature>
<feature type="transmembrane region" description="Helical" evidence="1">
    <location>
        <begin position="92"/>
        <end position="114"/>
    </location>
</feature>
<evidence type="ECO:0000313" key="4">
    <source>
        <dbReference type="Proteomes" id="UP000823485"/>
    </source>
</evidence>
<sequence>MNHIPPVVQTERIQTLDVLRGFSLFGIILVNMIGFHSPYGYYNPYEWWKYDDLTTHAWIDVLVQGTFYPIFALLFGYGMVMIRRKALANGNTFWKIGVKRLLVLLAFGVIHAFFIWHGDILITYALIGFLLLLFLRIPGPFLIGLGMALYLLPQLFLTALFLILHLSNGVSLADYTNIVALQTSQEAYTNGSYMEVTAQRISDWKTINLSAGFTLYIFLILPMMLIGAGAAKLKWIEKSKEYWRMWLVIFLIALPIGIAIKLLPLIVEPSLSFQYIQDALGGPILGFAYAAGLILLMNARMAGKLLKPFSTIGRMSLSMYLMQSLIGTLIFYPYGLGLYGDISLTTGTWLAVCIYVIQVVLAGLWLAKFQRGPAEMLWRSLTYGKNMKRRGGTNEVNEL</sequence>
<feature type="transmembrane region" description="Helical" evidence="1">
    <location>
        <begin position="213"/>
        <end position="233"/>
    </location>
</feature>
<name>A0ABS2RCX1_9BACI</name>
<reference evidence="3 4" key="1">
    <citation type="submission" date="2021-01" db="EMBL/GenBank/DDBJ databases">
        <title>Genomic Encyclopedia of Type Strains, Phase IV (KMG-IV): sequencing the most valuable type-strain genomes for metagenomic binning, comparative biology and taxonomic classification.</title>
        <authorList>
            <person name="Goeker M."/>
        </authorList>
    </citation>
    <scope>NUCLEOTIDE SEQUENCE [LARGE SCALE GENOMIC DNA]</scope>
    <source>
        <strain evidence="3 4">DSM 105453</strain>
    </source>
</reference>
<dbReference type="RefSeq" id="WP_077112360.1">
    <property type="nucleotide sequence ID" value="NZ_JAFBFH010000051.1"/>
</dbReference>
<evidence type="ECO:0000256" key="1">
    <source>
        <dbReference type="SAM" id="Phobius"/>
    </source>
</evidence>
<dbReference type="Proteomes" id="UP000823485">
    <property type="component" value="Unassembled WGS sequence"/>
</dbReference>
<keyword evidence="1" id="KW-1133">Transmembrane helix</keyword>
<evidence type="ECO:0000259" key="2">
    <source>
        <dbReference type="Pfam" id="PF04235"/>
    </source>
</evidence>
<feature type="transmembrane region" description="Helical" evidence="1">
    <location>
        <begin position="347"/>
        <end position="367"/>
    </location>
</feature>
<feature type="transmembrane region" description="Helical" evidence="1">
    <location>
        <begin position="120"/>
        <end position="137"/>
    </location>
</feature>
<feature type="transmembrane region" description="Helical" evidence="1">
    <location>
        <begin position="279"/>
        <end position="296"/>
    </location>
</feature>
<organism evidence="3 4">
    <name type="scientific">Siminovitchia thermophila</name>
    <dbReference type="NCBI Taxonomy" id="1245522"/>
    <lineage>
        <taxon>Bacteria</taxon>
        <taxon>Bacillati</taxon>
        <taxon>Bacillota</taxon>
        <taxon>Bacilli</taxon>
        <taxon>Bacillales</taxon>
        <taxon>Bacillaceae</taxon>
        <taxon>Siminovitchia</taxon>
    </lineage>
</organism>
<keyword evidence="1" id="KW-0472">Membrane</keyword>
<feature type="transmembrane region" description="Helical" evidence="1">
    <location>
        <begin position="317"/>
        <end position="335"/>
    </location>
</feature>
<dbReference type="PANTHER" id="PTHR30590:SF2">
    <property type="entry name" value="INNER MEMBRANE PROTEIN"/>
    <property type="match status" value="1"/>
</dbReference>
<feature type="transmembrane region" description="Helical" evidence="1">
    <location>
        <begin position="149"/>
        <end position="167"/>
    </location>
</feature>
<dbReference type="EMBL" id="JAFBFH010000051">
    <property type="protein sequence ID" value="MBM7717498.1"/>
    <property type="molecule type" value="Genomic_DNA"/>
</dbReference>
<proteinExistence type="predicted"/>
<evidence type="ECO:0000313" key="3">
    <source>
        <dbReference type="EMBL" id="MBM7717498.1"/>
    </source>
</evidence>
<dbReference type="PANTHER" id="PTHR30590">
    <property type="entry name" value="INNER MEMBRANE PROTEIN"/>
    <property type="match status" value="1"/>
</dbReference>
<dbReference type="InterPro" id="IPR052529">
    <property type="entry name" value="Bact_Transport_Assoc"/>
</dbReference>
<keyword evidence="1" id="KW-0812">Transmembrane</keyword>
<feature type="domain" description="DUF418" evidence="2">
    <location>
        <begin position="231"/>
        <end position="385"/>
    </location>
</feature>
<keyword evidence="4" id="KW-1185">Reference proteome</keyword>
<dbReference type="InterPro" id="IPR007349">
    <property type="entry name" value="DUF418"/>
</dbReference>
<feature type="transmembrane region" description="Helical" evidence="1">
    <location>
        <begin position="21"/>
        <end position="41"/>
    </location>
</feature>
<comment type="caution">
    <text evidence="3">The sequence shown here is derived from an EMBL/GenBank/DDBJ whole genome shotgun (WGS) entry which is preliminary data.</text>
</comment>
<accession>A0ABS2RCX1</accession>
<dbReference type="Pfam" id="PF04235">
    <property type="entry name" value="DUF418"/>
    <property type="match status" value="1"/>
</dbReference>
<feature type="transmembrane region" description="Helical" evidence="1">
    <location>
        <begin position="61"/>
        <end position="80"/>
    </location>
</feature>
<gene>
    <name evidence="3" type="ORF">JOC94_004527</name>
</gene>